<gene>
    <name evidence="7" type="ORF">DAKH74_056530</name>
</gene>
<dbReference type="PANTHER" id="PTHR15561">
    <property type="entry name" value="CALCITONIN GENE-RELATED PEPTIDE-RECEPTOR COMPONENT PROTEIN"/>
    <property type="match status" value="1"/>
</dbReference>
<organism evidence="7 8">
    <name type="scientific">Maudiozyma humilis</name>
    <name type="common">Sour dough yeast</name>
    <name type="synonym">Kazachstania humilis</name>
    <dbReference type="NCBI Taxonomy" id="51915"/>
    <lineage>
        <taxon>Eukaryota</taxon>
        <taxon>Fungi</taxon>
        <taxon>Dikarya</taxon>
        <taxon>Ascomycota</taxon>
        <taxon>Saccharomycotina</taxon>
        <taxon>Saccharomycetes</taxon>
        <taxon>Saccharomycetales</taxon>
        <taxon>Saccharomycetaceae</taxon>
        <taxon>Maudiozyma</taxon>
    </lineage>
</organism>
<dbReference type="SUPFAM" id="SSF47819">
    <property type="entry name" value="HRDC-like"/>
    <property type="match status" value="1"/>
</dbReference>
<dbReference type="InterPro" id="IPR038324">
    <property type="entry name" value="Rpb4/RPC9_sf"/>
</dbReference>
<dbReference type="EMBL" id="BTGD01000025">
    <property type="protein sequence ID" value="GMM59036.1"/>
    <property type="molecule type" value="Genomic_DNA"/>
</dbReference>
<dbReference type="InterPro" id="IPR038846">
    <property type="entry name" value="RPC9"/>
</dbReference>
<keyword evidence="8" id="KW-1185">Reference proteome</keyword>
<comment type="subcellular location">
    <subcellularLocation>
        <location evidence="1">Nucleus</location>
    </subcellularLocation>
</comment>
<keyword evidence="6" id="KW-0539">Nucleus</keyword>
<name>A0AAV5S9C3_MAUHU</name>
<dbReference type="AlphaFoldDB" id="A0AAV5S9C3"/>
<reference evidence="7 8" key="1">
    <citation type="journal article" date="2023" name="Elife">
        <title>Identification of key yeast species and microbe-microbe interactions impacting larval growth of Drosophila in the wild.</title>
        <authorList>
            <person name="Mure A."/>
            <person name="Sugiura Y."/>
            <person name="Maeda R."/>
            <person name="Honda K."/>
            <person name="Sakurai N."/>
            <person name="Takahashi Y."/>
            <person name="Watada M."/>
            <person name="Katoh T."/>
            <person name="Gotoh A."/>
            <person name="Gotoh Y."/>
            <person name="Taniguchi I."/>
            <person name="Nakamura K."/>
            <person name="Hayashi T."/>
            <person name="Katayama T."/>
            <person name="Uemura T."/>
            <person name="Hattori Y."/>
        </authorList>
    </citation>
    <scope>NUCLEOTIDE SEQUENCE [LARGE SCALE GENOMIC DNA]</scope>
    <source>
        <strain evidence="7 8">KH-74</strain>
    </source>
</reference>
<evidence type="ECO:0000256" key="4">
    <source>
        <dbReference type="ARBA" id="ARBA00022478"/>
    </source>
</evidence>
<evidence type="ECO:0000313" key="8">
    <source>
        <dbReference type="Proteomes" id="UP001377567"/>
    </source>
</evidence>
<evidence type="ECO:0000256" key="2">
    <source>
        <dbReference type="ARBA" id="ARBA00006898"/>
    </source>
</evidence>
<keyword evidence="5" id="KW-0804">Transcription</keyword>
<evidence type="ECO:0000256" key="5">
    <source>
        <dbReference type="ARBA" id="ARBA00023163"/>
    </source>
</evidence>
<dbReference type="Proteomes" id="UP001377567">
    <property type="component" value="Unassembled WGS sequence"/>
</dbReference>
<sequence>MKVLEQRDAFLSDYEVLQFLSKLERKHKWDDENLAKQQQNRGKRVRGARPYFNPPLQCAVRDTISYLQVNKNYVPQEDEDEAAKNARMSAPITRMNDEQFIEFYQGLDKYELFKLEKLQIMNQLPRNMVHLYAIVEECDSRFTEAQIQDIISIVERYA</sequence>
<comment type="caution">
    <text evidence="7">The sequence shown here is derived from an EMBL/GenBank/DDBJ whole genome shotgun (WGS) entry which is preliminary data.</text>
</comment>
<proteinExistence type="inferred from homology"/>
<dbReference type="InterPro" id="IPR005574">
    <property type="entry name" value="Rpb4/RPC9"/>
</dbReference>
<dbReference type="Pfam" id="PF03874">
    <property type="entry name" value="RNA_pol_Rpb4"/>
    <property type="match status" value="1"/>
</dbReference>
<dbReference type="Gene3D" id="1.20.1250.40">
    <property type="match status" value="1"/>
</dbReference>
<dbReference type="GO" id="GO:0000166">
    <property type="term" value="F:nucleotide binding"/>
    <property type="evidence" value="ECO:0007669"/>
    <property type="project" value="InterPro"/>
</dbReference>
<dbReference type="InterPro" id="IPR010997">
    <property type="entry name" value="HRDC-like_sf"/>
</dbReference>
<protein>
    <recommendedName>
        <fullName evidence="3">DNA-directed RNA polymerase III subunit RPC9</fullName>
    </recommendedName>
</protein>
<evidence type="ECO:0000256" key="1">
    <source>
        <dbReference type="ARBA" id="ARBA00004123"/>
    </source>
</evidence>
<evidence type="ECO:0000256" key="6">
    <source>
        <dbReference type="ARBA" id="ARBA00023242"/>
    </source>
</evidence>
<dbReference type="GO" id="GO:0006384">
    <property type="term" value="P:transcription initiation at RNA polymerase III promoter"/>
    <property type="evidence" value="ECO:0007669"/>
    <property type="project" value="InterPro"/>
</dbReference>
<evidence type="ECO:0000313" key="7">
    <source>
        <dbReference type="EMBL" id="GMM59036.1"/>
    </source>
</evidence>
<dbReference type="GO" id="GO:0005666">
    <property type="term" value="C:RNA polymerase III complex"/>
    <property type="evidence" value="ECO:0007669"/>
    <property type="project" value="InterPro"/>
</dbReference>
<accession>A0AAV5S9C3</accession>
<evidence type="ECO:0000256" key="3">
    <source>
        <dbReference type="ARBA" id="ARBA00016672"/>
    </source>
</evidence>
<dbReference type="PANTHER" id="PTHR15561:SF0">
    <property type="entry name" value="DNA-DIRECTED RNA POLYMERASE III SUBUNIT RPC9"/>
    <property type="match status" value="1"/>
</dbReference>
<keyword evidence="4 7" id="KW-0240">DNA-directed RNA polymerase</keyword>
<comment type="similarity">
    <text evidence="2">Belongs to the eukaryotic RPC9 RNA polymerase subunit family.</text>
</comment>